<reference evidence="1 2" key="1">
    <citation type="journal article" date="2023" name="Nat. Commun.">
        <title>Origin of minicircular mitochondrial genomes in red algae.</title>
        <authorList>
            <person name="Lee Y."/>
            <person name="Cho C.H."/>
            <person name="Lee Y.M."/>
            <person name="Park S.I."/>
            <person name="Yang J.H."/>
            <person name="West J.A."/>
            <person name="Bhattacharya D."/>
            <person name="Yoon H.S."/>
        </authorList>
    </citation>
    <scope>NUCLEOTIDE SEQUENCE [LARGE SCALE GENOMIC DNA]</scope>
    <source>
        <strain evidence="1 2">CCMP1338</strain>
        <tissue evidence="1">Whole cell</tissue>
    </source>
</reference>
<gene>
    <name evidence="1" type="ORF">NDN08_006292</name>
</gene>
<protein>
    <submittedName>
        <fullName evidence="1">Uncharacterized protein</fullName>
    </submittedName>
</protein>
<proteinExistence type="predicted"/>
<organism evidence="1 2">
    <name type="scientific">Rhodosorus marinus</name>
    <dbReference type="NCBI Taxonomy" id="101924"/>
    <lineage>
        <taxon>Eukaryota</taxon>
        <taxon>Rhodophyta</taxon>
        <taxon>Stylonematophyceae</taxon>
        <taxon>Stylonematales</taxon>
        <taxon>Stylonemataceae</taxon>
        <taxon>Rhodosorus</taxon>
    </lineage>
</organism>
<dbReference type="EMBL" id="JAMWBK010000008">
    <property type="protein sequence ID" value="KAJ8902975.1"/>
    <property type="molecule type" value="Genomic_DNA"/>
</dbReference>
<evidence type="ECO:0000313" key="1">
    <source>
        <dbReference type="EMBL" id="KAJ8902975.1"/>
    </source>
</evidence>
<dbReference type="AlphaFoldDB" id="A0AAV8UKA2"/>
<comment type="caution">
    <text evidence="1">The sequence shown here is derived from an EMBL/GenBank/DDBJ whole genome shotgun (WGS) entry which is preliminary data.</text>
</comment>
<name>A0AAV8UKA2_9RHOD</name>
<sequence length="183" mass="19959">MTARARREAGSLGVPLCEKTAGIALQHLDLEELLRVAHGAKRKLKRTQEPGGGQAGPFRSLGKPIETTAEFVEVYSTNGTVVSCRVEQVAVFGLELATLSSGGNIAEKLLSFLNSFEVFERARSTMDGLSKKCINQKLLEFCKDEELRELESATVVPDAGMDDEQPSWFKNLLQMLTPHPAGP</sequence>
<keyword evidence="2" id="KW-1185">Reference proteome</keyword>
<dbReference type="Proteomes" id="UP001157974">
    <property type="component" value="Unassembled WGS sequence"/>
</dbReference>
<accession>A0AAV8UKA2</accession>
<evidence type="ECO:0000313" key="2">
    <source>
        <dbReference type="Proteomes" id="UP001157974"/>
    </source>
</evidence>